<name>A0AC61YAX8_9FLAO</name>
<evidence type="ECO:0000313" key="2">
    <source>
        <dbReference type="Proteomes" id="UP000356253"/>
    </source>
</evidence>
<reference evidence="1" key="1">
    <citation type="submission" date="2019-09" db="EMBL/GenBank/DDBJ databases">
        <authorList>
            <person name="Rodrigo-Torres L."/>
            <person name="Arahal R. D."/>
            <person name="Lucena T."/>
        </authorList>
    </citation>
    <scope>NUCLEOTIDE SEQUENCE</scope>
    <source>
        <strain evidence="1">ISS653</strain>
    </source>
</reference>
<keyword evidence="2" id="KW-1185">Reference proteome</keyword>
<organism evidence="1 2">
    <name type="scientific">Mesonia oceanica</name>
    <dbReference type="NCBI Taxonomy" id="2687242"/>
    <lineage>
        <taxon>Bacteria</taxon>
        <taxon>Pseudomonadati</taxon>
        <taxon>Bacteroidota</taxon>
        <taxon>Flavobacteriia</taxon>
        <taxon>Flavobacteriales</taxon>
        <taxon>Flavobacteriaceae</taxon>
        <taxon>Mesonia</taxon>
    </lineage>
</organism>
<dbReference type="EC" id="5.1.3.11" evidence="1"/>
<keyword evidence="1" id="KW-0413">Isomerase</keyword>
<proteinExistence type="predicted"/>
<sequence length="395" mass="46883">MKYPESFYKSLTTELNSIVNYWKHNSVDKKEGGFLGKRDHYNHTVPNAHKGIILNTRLLWSFSMLQQYDPHFNVHELAKRSFLYLKTYFEDKEHGGLFWELTAEGKPFQPKKQIYAQAFGIYSLVAYYKVSQDEEAKDWAIALFHLIEKHALDAIENGYIEAFEKDWSPLTDMRLSIKSMLAEKTMNTHLHILEAYTSLLEINPNEQLRKALKNLIDLLLNQFLNEEYNFELFFDKQWKLVSREISFGHDIEAAWLLIDAAKVVNEERLIAITQDRAVKIADRFLELGYKKGEGVLNELNRDNHQFDTDRHWWPQVEAMVGLHYAYQLTNEEKYKNAVLDIWEYTQKHIIDRRNGEWHFQVNEKNIPFEKEDKLSMWKAPYHNSRALTKLLKDRS</sequence>
<dbReference type="EMBL" id="CABVMM010000008">
    <property type="protein sequence ID" value="VVV01043.1"/>
    <property type="molecule type" value="Genomic_DNA"/>
</dbReference>
<gene>
    <name evidence="1" type="primary">ce</name>
    <name evidence="1" type="ORF">FVB9532_02321</name>
</gene>
<evidence type="ECO:0000313" key="1">
    <source>
        <dbReference type="EMBL" id="VVV01043.1"/>
    </source>
</evidence>
<comment type="caution">
    <text evidence="1">The sequence shown here is derived from an EMBL/GenBank/DDBJ whole genome shotgun (WGS) entry which is preliminary data.</text>
</comment>
<accession>A0AC61YAX8</accession>
<dbReference type="Proteomes" id="UP000356253">
    <property type="component" value="Unassembled WGS sequence"/>
</dbReference>
<protein>
    <submittedName>
        <fullName evidence="1">Cellobiose 2-epimerase</fullName>
        <ecNumber evidence="1">5.1.3.11</ecNumber>
    </submittedName>
</protein>